<evidence type="ECO:0000313" key="2">
    <source>
        <dbReference type="Proteomes" id="UP000249696"/>
    </source>
</evidence>
<dbReference type="EMBL" id="QLLN01000004">
    <property type="protein sequence ID" value="RAJ11330.1"/>
    <property type="molecule type" value="Genomic_DNA"/>
</dbReference>
<name>A0A327R3L6_9FLAO</name>
<comment type="caution">
    <text evidence="1">The sequence shown here is derived from an EMBL/GenBank/DDBJ whole genome shotgun (WGS) entry which is preliminary data.</text>
</comment>
<evidence type="ECO:0000313" key="1">
    <source>
        <dbReference type="EMBL" id="RAJ11330.1"/>
    </source>
</evidence>
<sequence>MDQSQKLCLHLK</sequence>
<dbReference type="Proteomes" id="UP000249696">
    <property type="component" value="Unassembled WGS sequence"/>
</dbReference>
<accession>A0A327R3L6</accession>
<keyword evidence="2" id="KW-1185">Reference proteome</keyword>
<protein>
    <submittedName>
        <fullName evidence="1">Uncharacterized protein</fullName>
    </submittedName>
</protein>
<gene>
    <name evidence="1" type="ORF">LV92_02255</name>
</gene>
<organism evidence="1 2">
    <name type="scientific">Arenibacter echinorum</name>
    <dbReference type="NCBI Taxonomy" id="440515"/>
    <lineage>
        <taxon>Bacteria</taxon>
        <taxon>Pseudomonadati</taxon>
        <taxon>Bacteroidota</taxon>
        <taxon>Flavobacteriia</taxon>
        <taxon>Flavobacteriales</taxon>
        <taxon>Flavobacteriaceae</taxon>
        <taxon>Arenibacter</taxon>
    </lineage>
</organism>
<reference evidence="1 2" key="1">
    <citation type="submission" date="2018-06" db="EMBL/GenBank/DDBJ databases">
        <title>Genomic Encyclopedia of Archaeal and Bacterial Type Strains, Phase II (KMG-II): from individual species to whole genera.</title>
        <authorList>
            <person name="Goeker M."/>
        </authorList>
    </citation>
    <scope>NUCLEOTIDE SEQUENCE [LARGE SCALE GENOMIC DNA]</scope>
    <source>
        <strain evidence="1 2">DSM 23522</strain>
    </source>
</reference>
<proteinExistence type="predicted"/>